<organism evidence="2 3">
    <name type="scientific">Kaistella gelatinilytica</name>
    <dbReference type="NCBI Taxonomy" id="2787636"/>
    <lineage>
        <taxon>Bacteria</taxon>
        <taxon>Pseudomonadati</taxon>
        <taxon>Bacteroidota</taxon>
        <taxon>Flavobacteriia</taxon>
        <taxon>Flavobacteriales</taxon>
        <taxon>Weeksellaceae</taxon>
        <taxon>Chryseobacterium group</taxon>
        <taxon>Kaistella</taxon>
    </lineage>
</organism>
<dbReference type="Pfam" id="PF19089">
    <property type="entry name" value="DUF5777"/>
    <property type="match status" value="1"/>
</dbReference>
<sequence length="289" mass="32396">MSCSFLLLGFFAFSFAQEKDDLMKSLDSANVNEKITVDASNAFKALQVVNMQSTKTPAKKEFYLIVSHRFGALGGEDVNFFDNFFGFDKATTKLGMIYGMTDWLSFGASRLTPKLYEATVKYRIINQKEEGSPVTLVGYHTLNMDTSLKQAVYPNIMFKDKLSFSNQLLISRKLNDRFSLELAGIWVHKNLIDPTMESKDMQIISGGGRVKISKRMSINGEYGLRLNPVSSSTYKNPVSVGLDIDTGGHIFQLVFSNSQRMNDVGYFTNTSGDISKGGVFFGFNMYRVF</sequence>
<proteinExistence type="predicted"/>
<reference evidence="2 3" key="1">
    <citation type="submission" date="2020-11" db="EMBL/GenBank/DDBJ databases">
        <title>Kaistella gelatinilytica sp. nov., a flavobacterium isolated from Antarctic Soil.</title>
        <authorList>
            <person name="Li J."/>
        </authorList>
    </citation>
    <scope>NUCLEOTIDE SEQUENCE [LARGE SCALE GENOMIC DNA]</scope>
    <source>
        <strain evidence="2 3">G5-32</strain>
    </source>
</reference>
<dbReference type="InterPro" id="IPR045916">
    <property type="entry name" value="DUF5777"/>
</dbReference>
<dbReference type="Proteomes" id="UP000660070">
    <property type="component" value="Unassembled WGS sequence"/>
</dbReference>
<evidence type="ECO:0000313" key="3">
    <source>
        <dbReference type="Proteomes" id="UP000660070"/>
    </source>
</evidence>
<feature type="domain" description="DUF5777" evidence="1">
    <location>
        <begin position="43"/>
        <end position="289"/>
    </location>
</feature>
<comment type="caution">
    <text evidence="2">The sequence shown here is derived from an EMBL/GenBank/DDBJ whole genome shotgun (WGS) entry which is preliminary data.</text>
</comment>
<accession>A0ABS0F9W6</accession>
<gene>
    <name evidence="2" type="ORF">IV494_04770</name>
</gene>
<dbReference type="EMBL" id="JADPVI010000001">
    <property type="protein sequence ID" value="MBF8456488.1"/>
    <property type="molecule type" value="Genomic_DNA"/>
</dbReference>
<evidence type="ECO:0000313" key="2">
    <source>
        <dbReference type="EMBL" id="MBF8456488.1"/>
    </source>
</evidence>
<name>A0ABS0F9W6_9FLAO</name>
<protein>
    <recommendedName>
        <fullName evidence="1">DUF5777 domain-containing protein</fullName>
    </recommendedName>
</protein>
<keyword evidence="3" id="KW-1185">Reference proteome</keyword>
<evidence type="ECO:0000259" key="1">
    <source>
        <dbReference type="Pfam" id="PF19089"/>
    </source>
</evidence>